<comment type="caution">
    <text evidence="1">The sequence shown here is derived from an EMBL/GenBank/DDBJ whole genome shotgun (WGS) entry which is preliminary data.</text>
</comment>
<evidence type="ECO:0000313" key="1">
    <source>
        <dbReference type="EMBL" id="MEW2360942.1"/>
    </source>
</evidence>
<keyword evidence="2" id="KW-1185">Reference proteome</keyword>
<protein>
    <submittedName>
        <fullName evidence="1">HAD family phosphatase</fullName>
    </submittedName>
</protein>
<dbReference type="Proteomes" id="UP001553843">
    <property type="component" value="Unassembled WGS sequence"/>
</dbReference>
<dbReference type="InterPro" id="IPR023214">
    <property type="entry name" value="HAD_sf"/>
</dbReference>
<gene>
    <name evidence="1" type="ORF">AB0887_03050</name>
</gene>
<dbReference type="EMBL" id="JBEYRS010000001">
    <property type="protein sequence ID" value="MEW2360942.1"/>
    <property type="molecule type" value="Genomic_DNA"/>
</dbReference>
<dbReference type="InterPro" id="IPR036412">
    <property type="entry name" value="HAD-like_sf"/>
</dbReference>
<sequence>MLKPLAHLRLAAVNIDGVMLEDTFSPVIHHFLVSRGCAYTADIERSIFSQPRAIAGRLLAEAIGGTMTGAEALAAYFEERAAYVAAHPVRVSDGAVELLRRLRAAGLSTVCYGGLAKDHFDACLGEYADLFDGPGYLCTDAFRPGLREIAAEFGLAHDRVLVLDDVARVGEEAGRLGMPFVGHPSSFEHSFQRELMWEAGVRHVVDSLHSVDAELLGVLDKEAAASAAGH</sequence>
<accession>A0ABV3LNC1</accession>
<organism evidence="1 2">
    <name type="scientific">Streptomyces huasconensis</name>
    <dbReference type="NCBI Taxonomy" id="1854574"/>
    <lineage>
        <taxon>Bacteria</taxon>
        <taxon>Bacillati</taxon>
        <taxon>Actinomycetota</taxon>
        <taxon>Actinomycetes</taxon>
        <taxon>Kitasatosporales</taxon>
        <taxon>Streptomycetaceae</taxon>
        <taxon>Streptomyces</taxon>
    </lineage>
</organism>
<reference evidence="1 2" key="1">
    <citation type="submission" date="2024-06" db="EMBL/GenBank/DDBJ databases">
        <title>The Natural Products Discovery Center: Release of the First 8490 Sequenced Strains for Exploring Actinobacteria Biosynthetic Diversity.</title>
        <authorList>
            <person name="Kalkreuter E."/>
            <person name="Kautsar S.A."/>
            <person name="Yang D."/>
            <person name="Bader C.D."/>
            <person name="Teijaro C.N."/>
            <person name="Fluegel L."/>
            <person name="Davis C.M."/>
            <person name="Simpson J.R."/>
            <person name="Lauterbach L."/>
            <person name="Steele A.D."/>
            <person name="Gui C."/>
            <person name="Meng S."/>
            <person name="Li G."/>
            <person name="Viehrig K."/>
            <person name="Ye F."/>
            <person name="Su P."/>
            <person name="Kiefer A.F."/>
            <person name="Nichols A."/>
            <person name="Cepeda A.J."/>
            <person name="Yan W."/>
            <person name="Fan B."/>
            <person name="Jiang Y."/>
            <person name="Adhikari A."/>
            <person name="Zheng C.-J."/>
            <person name="Schuster L."/>
            <person name="Cowan T.M."/>
            <person name="Smanski M.J."/>
            <person name="Chevrette M.G."/>
            <person name="De Carvalho L.P.S."/>
            <person name="Shen B."/>
        </authorList>
    </citation>
    <scope>NUCLEOTIDE SEQUENCE [LARGE SCALE GENOMIC DNA]</scope>
    <source>
        <strain evidence="1 2">NPDC047833</strain>
    </source>
</reference>
<dbReference type="RefSeq" id="WP_359776511.1">
    <property type="nucleotide sequence ID" value="NZ_JBEYRR010000003.1"/>
</dbReference>
<dbReference type="SUPFAM" id="SSF56784">
    <property type="entry name" value="HAD-like"/>
    <property type="match status" value="1"/>
</dbReference>
<evidence type="ECO:0000313" key="2">
    <source>
        <dbReference type="Proteomes" id="UP001553843"/>
    </source>
</evidence>
<dbReference type="Gene3D" id="3.40.50.1000">
    <property type="entry name" value="HAD superfamily/HAD-like"/>
    <property type="match status" value="1"/>
</dbReference>
<proteinExistence type="predicted"/>
<name>A0ABV3LNC1_9ACTN</name>